<name>V5WKU4_9SPIO</name>
<dbReference type="KEGG" id="slr:L21SP2_3105"/>
<evidence type="ECO:0000313" key="3">
    <source>
        <dbReference type="Proteomes" id="UP000018680"/>
    </source>
</evidence>
<dbReference type="STRING" id="1307761.L21SP2_3105"/>
<keyword evidence="3" id="KW-1185">Reference proteome</keyword>
<evidence type="ECO:0000313" key="2">
    <source>
        <dbReference type="EMBL" id="AHC16447.1"/>
    </source>
</evidence>
<dbReference type="HOGENOM" id="CLU_096806_0_0_12"/>
<accession>V5WKU4</accession>
<dbReference type="AlphaFoldDB" id="V5WKU4"/>
<proteinExistence type="predicted"/>
<sequence length="251" mass="29368">MRKLKIFIAALMLLLISGGLLSAQNTITVRFRSAQQNTTLRKTIRYFTFNFNADGRLVECRIEEQREDQPRNLRRHETFQDQDDHILYMRDDYFQNQITKDEQLVILSREDGYSVIRSGNPEGTADLFFIKSGASSFTQIYKDMEIYSIDFSGHILAVHHIYHDAPSILHHYNNERLDYGMHGEQLFYEAEYTEEYIHVTYPTPDMGDGNIYVYIGDDYVPPADDMIRAFNAFLMPGEYQGYLLPFVVGYF</sequence>
<keyword evidence="1" id="KW-0732">Signal</keyword>
<feature type="signal peptide" evidence="1">
    <location>
        <begin position="1"/>
        <end position="22"/>
    </location>
</feature>
<gene>
    <name evidence="2" type="ORF">L21SP2_3105</name>
</gene>
<dbReference type="EMBL" id="CP006939">
    <property type="protein sequence ID" value="AHC16447.1"/>
    <property type="molecule type" value="Genomic_DNA"/>
</dbReference>
<dbReference type="Proteomes" id="UP000018680">
    <property type="component" value="Chromosome"/>
</dbReference>
<feature type="chain" id="PRO_5004741978" evidence="1">
    <location>
        <begin position="23"/>
        <end position="251"/>
    </location>
</feature>
<organism evidence="2 3">
    <name type="scientific">Salinispira pacifica</name>
    <dbReference type="NCBI Taxonomy" id="1307761"/>
    <lineage>
        <taxon>Bacteria</taxon>
        <taxon>Pseudomonadati</taxon>
        <taxon>Spirochaetota</taxon>
        <taxon>Spirochaetia</taxon>
        <taxon>Spirochaetales</taxon>
        <taxon>Spirochaetaceae</taxon>
        <taxon>Salinispira</taxon>
    </lineage>
</organism>
<protein>
    <submittedName>
        <fullName evidence="2">Uncharacterized protein</fullName>
    </submittedName>
</protein>
<reference evidence="2 3" key="1">
    <citation type="journal article" date="2015" name="Stand. Genomic Sci.">
        <title>Complete genome sequence and description of Salinispira pacifica gen. nov., sp. nov., a novel spirochaete isolated form a hypersaline microbial mat.</title>
        <authorList>
            <person name="Ben Hania W."/>
            <person name="Joseph M."/>
            <person name="Schumann P."/>
            <person name="Bunk B."/>
            <person name="Fiebig A."/>
            <person name="Sproer C."/>
            <person name="Klenk H.P."/>
            <person name="Fardeau M.L."/>
            <person name="Spring S."/>
        </authorList>
    </citation>
    <scope>NUCLEOTIDE SEQUENCE [LARGE SCALE GENOMIC DNA]</scope>
    <source>
        <strain evidence="2 3">L21-RPul-D2</strain>
    </source>
</reference>
<evidence type="ECO:0000256" key="1">
    <source>
        <dbReference type="SAM" id="SignalP"/>
    </source>
</evidence>